<evidence type="ECO:0000259" key="1">
    <source>
        <dbReference type="Pfam" id="PF00694"/>
    </source>
</evidence>
<dbReference type="SUPFAM" id="SSF52016">
    <property type="entry name" value="LeuD/IlvD-like"/>
    <property type="match status" value="1"/>
</dbReference>
<reference evidence="3" key="1">
    <citation type="journal article" date="2019" name="Int. J. Syst. Evol. Microbiol.">
        <title>The Global Catalogue of Microorganisms (GCM) 10K type strain sequencing project: providing services to taxonomists for standard genome sequencing and annotation.</title>
        <authorList>
            <consortium name="The Broad Institute Genomics Platform"/>
            <consortium name="The Broad Institute Genome Sequencing Center for Infectious Disease"/>
            <person name="Wu L."/>
            <person name="Ma J."/>
        </authorList>
    </citation>
    <scope>NUCLEOTIDE SEQUENCE [LARGE SCALE GENOMIC DNA]</scope>
    <source>
        <strain evidence="3">JCM 31696</strain>
    </source>
</reference>
<evidence type="ECO:0000313" key="3">
    <source>
        <dbReference type="Proteomes" id="UP001597083"/>
    </source>
</evidence>
<keyword evidence="3" id="KW-1185">Reference proteome</keyword>
<dbReference type="InterPro" id="IPR000573">
    <property type="entry name" value="AconitaseA/IPMdHydase_ssu_swvl"/>
</dbReference>
<dbReference type="GO" id="GO:0003994">
    <property type="term" value="F:aconitate hydratase activity"/>
    <property type="evidence" value="ECO:0007669"/>
    <property type="project" value="UniProtKB-EC"/>
</dbReference>
<protein>
    <submittedName>
        <fullName evidence="2">Aconitate hydratase</fullName>
        <ecNumber evidence="2">4.2.1.3</ecNumber>
    </submittedName>
</protein>
<proteinExistence type="predicted"/>
<comment type="caution">
    <text evidence="2">The sequence shown here is derived from an EMBL/GenBank/DDBJ whole genome shotgun (WGS) entry which is preliminary data.</text>
</comment>
<dbReference type="Pfam" id="PF00694">
    <property type="entry name" value="Aconitase_C"/>
    <property type="match status" value="1"/>
</dbReference>
<evidence type="ECO:0000313" key="2">
    <source>
        <dbReference type="EMBL" id="MFD0853055.1"/>
    </source>
</evidence>
<keyword evidence="2" id="KW-0456">Lyase</keyword>
<dbReference type="EC" id="4.2.1.3" evidence="2"/>
<dbReference type="EMBL" id="JBHTIR010001847">
    <property type="protein sequence ID" value="MFD0853055.1"/>
    <property type="molecule type" value="Genomic_DNA"/>
</dbReference>
<sequence>GKEYGSGSSRDWAAKGTALLGVRAVIAESYERIHRSNLIGMGVLPLQFKEGESAESLGLTGTETFDITGVEKLNEGPLSEVTVKAGGKEFKAVVRIDTPGEADYYRNGGIMQYVLRNLLRK</sequence>
<name>A0ABW3CF07_9ACTN</name>
<dbReference type="Gene3D" id="3.20.19.10">
    <property type="entry name" value="Aconitase, domain 4"/>
    <property type="match status" value="1"/>
</dbReference>
<gene>
    <name evidence="2" type="primary">acnA</name>
    <name evidence="2" type="ORF">ACFQ07_12520</name>
</gene>
<dbReference type="InterPro" id="IPR015928">
    <property type="entry name" value="Aconitase/3IPM_dehydase_swvl"/>
</dbReference>
<accession>A0ABW3CF07</accession>
<feature type="domain" description="Aconitase A/isopropylmalate dehydratase small subunit swivel" evidence="1">
    <location>
        <begin position="1"/>
        <end position="50"/>
    </location>
</feature>
<organism evidence="2 3">
    <name type="scientific">Actinomadura adrarensis</name>
    <dbReference type="NCBI Taxonomy" id="1819600"/>
    <lineage>
        <taxon>Bacteria</taxon>
        <taxon>Bacillati</taxon>
        <taxon>Actinomycetota</taxon>
        <taxon>Actinomycetes</taxon>
        <taxon>Streptosporangiales</taxon>
        <taxon>Thermomonosporaceae</taxon>
        <taxon>Actinomadura</taxon>
    </lineage>
</organism>
<dbReference type="PANTHER" id="PTHR11670">
    <property type="entry name" value="ACONITASE/IRON-RESPONSIVE ELEMENT FAMILY MEMBER"/>
    <property type="match status" value="1"/>
</dbReference>
<dbReference type="InterPro" id="IPR006249">
    <property type="entry name" value="Aconitase/IRP2"/>
</dbReference>
<dbReference type="Proteomes" id="UP001597083">
    <property type="component" value="Unassembled WGS sequence"/>
</dbReference>
<feature type="non-terminal residue" evidence="2">
    <location>
        <position position="1"/>
    </location>
</feature>